<evidence type="ECO:0000259" key="1">
    <source>
        <dbReference type="Pfam" id="PF07238"/>
    </source>
</evidence>
<feature type="domain" description="PilZ" evidence="1">
    <location>
        <begin position="8"/>
        <end position="109"/>
    </location>
</feature>
<dbReference type="Gene3D" id="2.40.10.220">
    <property type="entry name" value="predicted glycosyltransferase like domains"/>
    <property type="match status" value="1"/>
</dbReference>
<reference evidence="2 3" key="1">
    <citation type="submission" date="2013-08" db="EMBL/GenBank/DDBJ databases">
        <authorList>
            <person name="Weinstock G."/>
            <person name="Sodergren E."/>
            <person name="Wylie T."/>
            <person name="Fulton L."/>
            <person name="Fulton R."/>
            <person name="Fronick C."/>
            <person name="O'Laughlin M."/>
            <person name="Godfrey J."/>
            <person name="Miner T."/>
            <person name="Herter B."/>
            <person name="Appelbaum E."/>
            <person name="Cordes M."/>
            <person name="Lek S."/>
            <person name="Wollam A."/>
            <person name="Pepin K.H."/>
            <person name="Palsikar V.B."/>
            <person name="Mitreva M."/>
            <person name="Wilson R.K."/>
        </authorList>
    </citation>
    <scope>NUCLEOTIDE SEQUENCE [LARGE SCALE GENOMIC DNA]</scope>
    <source>
        <strain evidence="2 3">ATCC 12856</strain>
    </source>
</reference>
<dbReference type="Proteomes" id="UP000016511">
    <property type="component" value="Unassembled WGS sequence"/>
</dbReference>
<dbReference type="eggNOG" id="COG5001">
    <property type="taxonomic scope" value="Bacteria"/>
</dbReference>
<name>U1YB91_ANEAE</name>
<dbReference type="HOGENOM" id="CLU_140848_0_0_9"/>
<sequence length="150" mass="16979">MNSLAGQNRRQFFRLPLPHPLSSNVTIIQIKNNAIETGKAKVLIEDISPGGLRFISNVKLPATPQVILEFETEILNNNLQLPGYIVRKVPRDKDMYEYGVKFTLENNVHAELIPLLQLLSIRLRRTPLVGGCRFATNEELEQLNRSSKSS</sequence>
<dbReference type="SUPFAM" id="SSF141371">
    <property type="entry name" value="PilZ domain-like"/>
    <property type="match status" value="1"/>
</dbReference>
<organism evidence="2 3">
    <name type="scientific">Aneurinibacillus aneurinilyticus ATCC 12856</name>
    <dbReference type="NCBI Taxonomy" id="649747"/>
    <lineage>
        <taxon>Bacteria</taxon>
        <taxon>Bacillati</taxon>
        <taxon>Bacillota</taxon>
        <taxon>Bacilli</taxon>
        <taxon>Bacillales</taxon>
        <taxon>Paenibacillaceae</taxon>
        <taxon>Aneurinibacillus group</taxon>
        <taxon>Aneurinibacillus</taxon>
    </lineage>
</organism>
<dbReference type="PATRIC" id="fig|649747.3.peg.3455"/>
<dbReference type="EMBL" id="AWSJ01000229">
    <property type="protein sequence ID" value="ERI08076.1"/>
    <property type="molecule type" value="Genomic_DNA"/>
</dbReference>
<dbReference type="AlphaFoldDB" id="U1YB91"/>
<comment type="caution">
    <text evidence="2">The sequence shown here is derived from an EMBL/GenBank/DDBJ whole genome shotgun (WGS) entry which is preliminary data.</text>
</comment>
<keyword evidence="3" id="KW-1185">Reference proteome</keyword>
<dbReference type="GO" id="GO:0035438">
    <property type="term" value="F:cyclic-di-GMP binding"/>
    <property type="evidence" value="ECO:0007669"/>
    <property type="project" value="InterPro"/>
</dbReference>
<accession>U1YB91</accession>
<dbReference type="STRING" id="649747.HMPREF0083_03805"/>
<gene>
    <name evidence="2" type="ORF">HMPREF0083_03805</name>
</gene>
<evidence type="ECO:0000313" key="3">
    <source>
        <dbReference type="Proteomes" id="UP000016511"/>
    </source>
</evidence>
<dbReference type="InterPro" id="IPR009875">
    <property type="entry name" value="PilZ_domain"/>
</dbReference>
<evidence type="ECO:0000313" key="2">
    <source>
        <dbReference type="EMBL" id="ERI08076.1"/>
    </source>
</evidence>
<protein>
    <submittedName>
        <fullName evidence="2">Type IV pilus assembly protein PilZ</fullName>
    </submittedName>
</protein>
<proteinExistence type="predicted"/>
<dbReference type="Pfam" id="PF07238">
    <property type="entry name" value="PilZ"/>
    <property type="match status" value="1"/>
</dbReference>